<comment type="caution">
    <text evidence="2">The sequence shown here is derived from an EMBL/GenBank/DDBJ whole genome shotgun (WGS) entry which is preliminary data.</text>
</comment>
<dbReference type="Proteomes" id="UP001189429">
    <property type="component" value="Unassembled WGS sequence"/>
</dbReference>
<proteinExistence type="predicted"/>
<dbReference type="Pfam" id="PF13472">
    <property type="entry name" value="Lipase_GDSL_2"/>
    <property type="match status" value="1"/>
</dbReference>
<evidence type="ECO:0000313" key="3">
    <source>
        <dbReference type="Proteomes" id="UP001189429"/>
    </source>
</evidence>
<organism evidence="2 3">
    <name type="scientific">Prorocentrum cordatum</name>
    <dbReference type="NCBI Taxonomy" id="2364126"/>
    <lineage>
        <taxon>Eukaryota</taxon>
        <taxon>Sar</taxon>
        <taxon>Alveolata</taxon>
        <taxon>Dinophyceae</taxon>
        <taxon>Prorocentrales</taxon>
        <taxon>Prorocentraceae</taxon>
        <taxon>Prorocentrum</taxon>
    </lineage>
</organism>
<sequence>MAAAPSGAPRLPRRVLVLGSSVSTGEGATEQGRGWAALLQAELRKAPWGFEHWSRGKGGTHVEYWQDEGALLAERVADFAVVILSLSLGNEGLARQESAADIERVARRYADGLRRIARRLRQAMHPQARLVLGGPYPHGDYKAGHLRAIQEVRQELLTWPEVDHVIDFLKPCVHDGRGHWHRGAWRDPGHPNDAGHRQMFQCVELHGLLGPFSEGGDGILEPLLGSGEVDPAHRARVDGLKLATFRHEGCSRPGWRSWLRGQPAAGWFEEDESGLVWRSFNGVPDRHARRRRRRMTWPGLALQGRRVVWAASGWPLAELELDAAGAVAAVCFGEGWRLAAVAERPGGPATSGWCSRLDLVQ</sequence>
<evidence type="ECO:0000259" key="1">
    <source>
        <dbReference type="Pfam" id="PF13472"/>
    </source>
</evidence>
<protein>
    <recommendedName>
        <fullName evidence="1">SGNH hydrolase-type esterase domain-containing protein</fullName>
    </recommendedName>
</protein>
<keyword evidence="3" id="KW-1185">Reference proteome</keyword>
<dbReference type="SUPFAM" id="SSF52266">
    <property type="entry name" value="SGNH hydrolase"/>
    <property type="match status" value="1"/>
</dbReference>
<feature type="domain" description="SGNH hydrolase-type esterase" evidence="1">
    <location>
        <begin position="17"/>
        <end position="197"/>
    </location>
</feature>
<evidence type="ECO:0000313" key="2">
    <source>
        <dbReference type="EMBL" id="CAK0860749.1"/>
    </source>
</evidence>
<dbReference type="CDD" id="cd00229">
    <property type="entry name" value="SGNH_hydrolase"/>
    <property type="match status" value="1"/>
</dbReference>
<name>A0ABN9ULW0_9DINO</name>
<reference evidence="2" key="1">
    <citation type="submission" date="2023-10" db="EMBL/GenBank/DDBJ databases">
        <authorList>
            <person name="Chen Y."/>
            <person name="Shah S."/>
            <person name="Dougan E. K."/>
            <person name="Thang M."/>
            <person name="Chan C."/>
        </authorList>
    </citation>
    <scope>NUCLEOTIDE SEQUENCE [LARGE SCALE GENOMIC DNA]</scope>
</reference>
<dbReference type="InterPro" id="IPR036514">
    <property type="entry name" value="SGNH_hydro_sf"/>
</dbReference>
<gene>
    <name evidence="2" type="ORF">PCOR1329_LOCUS49632</name>
</gene>
<dbReference type="InterPro" id="IPR013830">
    <property type="entry name" value="SGNH_hydro"/>
</dbReference>
<dbReference type="Gene3D" id="3.40.50.1110">
    <property type="entry name" value="SGNH hydrolase"/>
    <property type="match status" value="1"/>
</dbReference>
<accession>A0ABN9ULW0</accession>
<dbReference type="EMBL" id="CAUYUJ010016009">
    <property type="protein sequence ID" value="CAK0860749.1"/>
    <property type="molecule type" value="Genomic_DNA"/>
</dbReference>